<gene>
    <name evidence="4" type="ORF">K458DRAFT_421622</name>
</gene>
<reference evidence="4" key="1">
    <citation type="journal article" date="2020" name="Stud. Mycol.">
        <title>101 Dothideomycetes genomes: a test case for predicting lifestyles and emergence of pathogens.</title>
        <authorList>
            <person name="Haridas S."/>
            <person name="Albert R."/>
            <person name="Binder M."/>
            <person name="Bloem J."/>
            <person name="Labutti K."/>
            <person name="Salamov A."/>
            <person name="Andreopoulos B."/>
            <person name="Baker S."/>
            <person name="Barry K."/>
            <person name="Bills G."/>
            <person name="Bluhm B."/>
            <person name="Cannon C."/>
            <person name="Castanera R."/>
            <person name="Culley D."/>
            <person name="Daum C."/>
            <person name="Ezra D."/>
            <person name="Gonzalez J."/>
            <person name="Henrissat B."/>
            <person name="Kuo A."/>
            <person name="Liang C."/>
            <person name="Lipzen A."/>
            <person name="Lutzoni F."/>
            <person name="Magnuson J."/>
            <person name="Mondo S."/>
            <person name="Nolan M."/>
            <person name="Ohm R."/>
            <person name="Pangilinan J."/>
            <person name="Park H.-J."/>
            <person name="Ramirez L."/>
            <person name="Alfaro M."/>
            <person name="Sun H."/>
            <person name="Tritt A."/>
            <person name="Yoshinaga Y."/>
            <person name="Zwiers L.-H."/>
            <person name="Turgeon B."/>
            <person name="Goodwin S."/>
            <person name="Spatafora J."/>
            <person name="Crous P."/>
            <person name="Grigoriev I."/>
        </authorList>
    </citation>
    <scope>NUCLEOTIDE SEQUENCE</scope>
    <source>
        <strain evidence="4">CBS 122367</strain>
    </source>
</reference>
<dbReference type="PANTHER" id="PTHR47284">
    <property type="entry name" value="FATTY-ACID-BINDING PROTEIN 2"/>
    <property type="match status" value="1"/>
</dbReference>
<keyword evidence="5" id="KW-1185">Reference proteome</keyword>
<protein>
    <recommendedName>
        <fullName evidence="3">Chalcone isomerase domain-containing protein</fullName>
    </recommendedName>
</protein>
<feature type="compositionally biased region" description="Basic and acidic residues" evidence="1">
    <location>
        <begin position="104"/>
        <end position="118"/>
    </location>
</feature>
<evidence type="ECO:0000259" key="3">
    <source>
        <dbReference type="Pfam" id="PF16035"/>
    </source>
</evidence>
<sequence length="458" mass="50684">MTPARLAARRHIFRCLHAPTPRPQLRHLTNESSPKTRLEQEALNYTRARERAVAADLHNVSLHRAEAIRRAKLIRRRNWLALGAALSMIAPMILVKMWDLPPPEDKEKQETNEPKNRGVIDMIKPKPTQTDSPRAAIDGFQGKKVVIAAGDKIIAAPASSENPTASDVDTIELVPTGTSYVPYFPKTINLPTSTGPEAVESEAEYTLLGLGIRKVSFLRVQVYVVGLYVRTSSLHSLQNQLINTVNPTASALIPGEKDELRKALLDPEKSTQVWESILSRTGSDAVDMAFRVVPVRGTDFKHLQDGWMRGIASRTDEVRRKQADLVRQQAAEKKQISLPKPVEEGEFSDESFGLAMKDFKGLFQGRGKAPKGSVIILTRSKEGTLNAMYQGVVKTNKGEKMGEFAKLGEVKDERVSRLVWLLYLGGQNVSSEDARKNIVDGCIGIVERPVGTVEGMVQ</sequence>
<name>A0A6G1IQZ6_9PLEO</name>
<keyword evidence="2" id="KW-0472">Membrane</keyword>
<evidence type="ECO:0000313" key="5">
    <source>
        <dbReference type="Proteomes" id="UP000799291"/>
    </source>
</evidence>
<dbReference type="GO" id="GO:0016872">
    <property type="term" value="F:intramolecular lyase activity"/>
    <property type="evidence" value="ECO:0007669"/>
    <property type="project" value="InterPro"/>
</dbReference>
<dbReference type="InterPro" id="IPR036298">
    <property type="entry name" value="Chalcone_isomerase_sf"/>
</dbReference>
<organism evidence="4 5">
    <name type="scientific">Lentithecium fluviatile CBS 122367</name>
    <dbReference type="NCBI Taxonomy" id="1168545"/>
    <lineage>
        <taxon>Eukaryota</taxon>
        <taxon>Fungi</taxon>
        <taxon>Dikarya</taxon>
        <taxon>Ascomycota</taxon>
        <taxon>Pezizomycotina</taxon>
        <taxon>Dothideomycetes</taxon>
        <taxon>Pleosporomycetidae</taxon>
        <taxon>Pleosporales</taxon>
        <taxon>Massarineae</taxon>
        <taxon>Lentitheciaceae</taxon>
        <taxon>Lentithecium</taxon>
    </lineage>
</organism>
<proteinExistence type="predicted"/>
<accession>A0A6G1IQZ6</accession>
<evidence type="ECO:0000256" key="1">
    <source>
        <dbReference type="SAM" id="MobiDB-lite"/>
    </source>
</evidence>
<dbReference type="PANTHER" id="PTHR47284:SF3">
    <property type="entry name" value="FATTY-ACID-BINDING PROTEIN 2"/>
    <property type="match status" value="1"/>
</dbReference>
<feature type="region of interest" description="Disordered" evidence="1">
    <location>
        <begin position="104"/>
        <end position="135"/>
    </location>
</feature>
<dbReference type="InterPro" id="IPR016087">
    <property type="entry name" value="Chalcone_isomerase"/>
</dbReference>
<dbReference type="Proteomes" id="UP000799291">
    <property type="component" value="Unassembled WGS sequence"/>
</dbReference>
<dbReference type="Gene3D" id="3.50.70.10">
    <property type="match status" value="1"/>
</dbReference>
<dbReference type="InterPro" id="IPR016088">
    <property type="entry name" value="Chalcone_isomerase_3-sand"/>
</dbReference>
<evidence type="ECO:0000256" key="2">
    <source>
        <dbReference type="SAM" id="Phobius"/>
    </source>
</evidence>
<feature type="transmembrane region" description="Helical" evidence="2">
    <location>
        <begin position="79"/>
        <end position="98"/>
    </location>
</feature>
<dbReference type="AlphaFoldDB" id="A0A6G1IQZ6"/>
<evidence type="ECO:0000313" key="4">
    <source>
        <dbReference type="EMBL" id="KAF2680393.1"/>
    </source>
</evidence>
<keyword evidence="2" id="KW-0812">Transmembrane</keyword>
<dbReference type="SUPFAM" id="SSF54626">
    <property type="entry name" value="Chalcone isomerase"/>
    <property type="match status" value="1"/>
</dbReference>
<keyword evidence="2" id="KW-1133">Transmembrane helix</keyword>
<feature type="domain" description="Chalcone isomerase" evidence="3">
    <location>
        <begin position="204"/>
        <end position="439"/>
    </location>
</feature>
<dbReference type="Pfam" id="PF16035">
    <property type="entry name" value="Chalcone_2"/>
    <property type="match status" value="1"/>
</dbReference>
<dbReference type="EMBL" id="MU005597">
    <property type="protein sequence ID" value="KAF2680393.1"/>
    <property type="molecule type" value="Genomic_DNA"/>
</dbReference>
<dbReference type="OrthoDB" id="18193at2759"/>